<dbReference type="Proteomes" id="UP000612899">
    <property type="component" value="Unassembled WGS sequence"/>
</dbReference>
<comment type="caution">
    <text evidence="7">The sequence shown here is derived from an EMBL/GenBank/DDBJ whole genome shotgun (WGS) entry which is preliminary data.</text>
</comment>
<dbReference type="GO" id="GO:0016020">
    <property type="term" value="C:membrane"/>
    <property type="evidence" value="ECO:0007669"/>
    <property type="project" value="UniProtKB-SubCell"/>
</dbReference>
<dbReference type="RefSeq" id="WP_203910795.1">
    <property type="nucleotide sequence ID" value="NZ_BONY01000032.1"/>
</dbReference>
<evidence type="ECO:0000256" key="3">
    <source>
        <dbReference type="ARBA" id="ARBA00022989"/>
    </source>
</evidence>
<evidence type="ECO:0000256" key="1">
    <source>
        <dbReference type="ARBA" id="ARBA00004141"/>
    </source>
</evidence>
<evidence type="ECO:0000259" key="6">
    <source>
        <dbReference type="Pfam" id="PF07291"/>
    </source>
</evidence>
<keyword evidence="4 5" id="KW-0472">Membrane</keyword>
<dbReference type="UniPathway" id="UPA00895"/>
<dbReference type="AlphaFoldDB" id="A0A8J3QAL7"/>
<dbReference type="EMBL" id="BONY01000032">
    <property type="protein sequence ID" value="GIH06990.1"/>
    <property type="molecule type" value="Genomic_DNA"/>
</dbReference>
<organism evidence="7 8">
    <name type="scientific">Rhizocola hellebori</name>
    <dbReference type="NCBI Taxonomy" id="1392758"/>
    <lineage>
        <taxon>Bacteria</taxon>
        <taxon>Bacillati</taxon>
        <taxon>Actinomycetota</taxon>
        <taxon>Actinomycetes</taxon>
        <taxon>Micromonosporales</taxon>
        <taxon>Micromonosporaceae</taxon>
        <taxon>Rhizocola</taxon>
    </lineage>
</organism>
<feature type="transmembrane region" description="Helical" evidence="5">
    <location>
        <begin position="127"/>
        <end position="145"/>
    </location>
</feature>
<evidence type="ECO:0000313" key="7">
    <source>
        <dbReference type="EMBL" id="GIH06990.1"/>
    </source>
</evidence>
<feature type="transmembrane region" description="Helical" evidence="5">
    <location>
        <begin position="12"/>
        <end position="29"/>
    </location>
</feature>
<sequence length="168" mass="18029">MSKWDRAQPWVSLLVRLGLAGIFLVAGTLKISDLEANSRSVVAYELLPNTVAVTVGRVQPFLEIALGLLLLIGLATYIAAWISAAVLVVFIAAISSAWGRGLNIDCGCFSKGGVLAEGETPNYLPSIAWDVLYLAMAIFLIVYPISRFSLDGWINSPSIVDSEGNDNE</sequence>
<proteinExistence type="predicted"/>
<gene>
    <name evidence="7" type="ORF">Rhe02_50570</name>
</gene>
<evidence type="ECO:0000256" key="5">
    <source>
        <dbReference type="SAM" id="Phobius"/>
    </source>
</evidence>
<reference evidence="7" key="1">
    <citation type="submission" date="2021-01" db="EMBL/GenBank/DDBJ databases">
        <title>Whole genome shotgun sequence of Rhizocola hellebori NBRC 109834.</title>
        <authorList>
            <person name="Komaki H."/>
            <person name="Tamura T."/>
        </authorList>
    </citation>
    <scope>NUCLEOTIDE SEQUENCE</scope>
    <source>
        <strain evidence="7">NBRC 109834</strain>
    </source>
</reference>
<name>A0A8J3QAL7_9ACTN</name>
<accession>A0A8J3QAL7</accession>
<keyword evidence="2 5" id="KW-0812">Transmembrane</keyword>
<feature type="transmembrane region" description="Helical" evidence="5">
    <location>
        <begin position="66"/>
        <end position="94"/>
    </location>
</feature>
<evidence type="ECO:0000256" key="2">
    <source>
        <dbReference type="ARBA" id="ARBA00022692"/>
    </source>
</evidence>
<evidence type="ECO:0000256" key="4">
    <source>
        <dbReference type="ARBA" id="ARBA00023136"/>
    </source>
</evidence>
<evidence type="ECO:0000313" key="8">
    <source>
        <dbReference type="Proteomes" id="UP000612899"/>
    </source>
</evidence>
<dbReference type="Pfam" id="PF07291">
    <property type="entry name" value="MauE"/>
    <property type="match status" value="1"/>
</dbReference>
<dbReference type="InterPro" id="IPR009908">
    <property type="entry name" value="Methylamine_util_MauE"/>
</dbReference>
<dbReference type="GO" id="GO:0030416">
    <property type="term" value="P:methylamine metabolic process"/>
    <property type="evidence" value="ECO:0007669"/>
    <property type="project" value="InterPro"/>
</dbReference>
<keyword evidence="3 5" id="KW-1133">Transmembrane helix</keyword>
<protein>
    <recommendedName>
        <fullName evidence="6">Methylamine utilisation protein MauE domain-containing protein</fullName>
    </recommendedName>
</protein>
<keyword evidence="8" id="KW-1185">Reference proteome</keyword>
<feature type="domain" description="Methylamine utilisation protein MauE" evidence="6">
    <location>
        <begin position="9"/>
        <end position="142"/>
    </location>
</feature>
<comment type="subcellular location">
    <subcellularLocation>
        <location evidence="1">Membrane</location>
        <topology evidence="1">Multi-pass membrane protein</topology>
    </subcellularLocation>
</comment>